<name>A0A1I4LXH8_9GAMM</name>
<reference evidence="2" key="1">
    <citation type="submission" date="2016-10" db="EMBL/GenBank/DDBJ databases">
        <authorList>
            <person name="Varghese N."/>
            <person name="Submissions S."/>
        </authorList>
    </citation>
    <scope>NUCLEOTIDE SEQUENCE [LARGE SCALE GENOMIC DNA]</scope>
    <source>
        <strain evidence="2">CGMCC 1.7061</strain>
    </source>
</reference>
<dbReference type="OrthoDB" id="9801877at2"/>
<proteinExistence type="predicted"/>
<protein>
    <recommendedName>
        <fullName evidence="3">DUF3303 domain-containing protein</fullName>
    </recommendedName>
</protein>
<gene>
    <name evidence="1" type="ORF">SAMN04487963_0710</name>
</gene>
<dbReference type="AlphaFoldDB" id="A0A1I4LXH8"/>
<evidence type="ECO:0000313" key="1">
    <source>
        <dbReference type="EMBL" id="SFL95407.1"/>
    </source>
</evidence>
<evidence type="ECO:0000313" key="2">
    <source>
        <dbReference type="Proteomes" id="UP000198519"/>
    </source>
</evidence>
<dbReference type="STRING" id="488535.SAMN04487963_0710"/>
<dbReference type="InterPro" id="IPR021734">
    <property type="entry name" value="DUF3303"/>
</dbReference>
<keyword evidence="2" id="KW-1185">Reference proteome</keyword>
<evidence type="ECO:0008006" key="3">
    <source>
        <dbReference type="Google" id="ProtNLM"/>
    </source>
</evidence>
<organism evidence="1 2">
    <name type="scientific">Marinobacter zhejiangensis</name>
    <dbReference type="NCBI Taxonomy" id="488535"/>
    <lineage>
        <taxon>Bacteria</taxon>
        <taxon>Pseudomonadati</taxon>
        <taxon>Pseudomonadota</taxon>
        <taxon>Gammaproteobacteria</taxon>
        <taxon>Pseudomonadales</taxon>
        <taxon>Marinobacteraceae</taxon>
        <taxon>Marinobacter</taxon>
    </lineage>
</organism>
<dbReference type="Proteomes" id="UP000198519">
    <property type="component" value="Unassembled WGS sequence"/>
</dbReference>
<dbReference type="EMBL" id="FOUE01000001">
    <property type="protein sequence ID" value="SFL95407.1"/>
    <property type="molecule type" value="Genomic_DNA"/>
</dbReference>
<dbReference type="Pfam" id="PF11746">
    <property type="entry name" value="DUF3303"/>
    <property type="match status" value="1"/>
</dbReference>
<dbReference type="RefSeq" id="WP_092020492.1">
    <property type="nucleotide sequence ID" value="NZ_FOUE01000001.1"/>
</dbReference>
<sequence length="92" mass="10055">MLFICQWTLNSEDRNEAIKRFLETGGKPPEGVALLGRWFIAGQSAGFAVLESDSPVALQQFALEWNDLLHMEISPALTDEQAGPLMAAAVSH</sequence>
<accession>A0A1I4LXH8</accession>